<feature type="site" description="Cleavage (non-hydrolytic); by autocatalysis" evidence="11">
    <location>
        <begin position="192"/>
        <end position="193"/>
    </location>
</feature>
<comment type="similarity">
    <text evidence="11">Belongs to the phosphatidylserine decarboxylase family. PSD-A subfamily.</text>
</comment>
<gene>
    <name evidence="11" type="primary">psd</name>
    <name evidence="13" type="ORF">G4223_01895</name>
</gene>
<dbReference type="InterPro" id="IPR033175">
    <property type="entry name" value="PSD-A"/>
</dbReference>
<comment type="PTM">
    <text evidence="11">Is synthesized initially as an inactive proenzyme. Formation of the active enzyme involves a self-maturation process in which the active site pyruvoyl group is generated from an internal serine residue via an autocatalytic post-translational modification. Two non-identical subunits are generated from the proenzyme in this reaction, and the pyruvate is formed at the N-terminus of the alpha chain, which is derived from the carboxyl end of the proenzyme. The post-translation cleavage follows an unusual pathway, termed non-hydrolytic serinolysis, in which the side chain hydroxyl group of the serine supplies its oxygen atom to form the C-terminus of the beta chain, while the remainder of the serine residue undergoes an oxidative deamination to produce ammonia and the pyruvoyl prosthetic group on the alpha chain.</text>
</comment>
<name>A0A7C9URV6_9PROT</name>
<sequence>MQAQDISLAKYIWPTVHREGYPFIALFAVASGLLGLLWGPLFWVGLVLTVWCVYFFRNPDRVTPSRDGLVISPADGVVCLLGPAVPPAELGMGEEARTRISVFMSVFDVHVNRVPLSGKILRLAYKSGKFLNAALDKASDDNERMAIRMQTESGAEIAFVQIAGLVARRIKCDLSEGQEVRTGERFGLIRFGSRVDVYLPDGVAPLVACGQRCIAGETVLADMVSAEPARQGEIR</sequence>
<dbReference type="GO" id="GO:0004609">
    <property type="term" value="F:phosphatidylserine decarboxylase activity"/>
    <property type="evidence" value="ECO:0007669"/>
    <property type="project" value="UniProtKB-UniRule"/>
</dbReference>
<comment type="function">
    <text evidence="11">Catalyzes the formation of phosphatidylethanolamine (PtdEtn) from phosphatidylserine (PtdSer).</text>
</comment>
<evidence type="ECO:0000256" key="11">
    <source>
        <dbReference type="HAMAP-Rule" id="MF_00664"/>
    </source>
</evidence>
<evidence type="ECO:0000256" key="10">
    <source>
        <dbReference type="ARBA" id="ARBA00023317"/>
    </source>
</evidence>
<evidence type="ECO:0000256" key="12">
    <source>
        <dbReference type="SAM" id="Phobius"/>
    </source>
</evidence>
<evidence type="ECO:0000256" key="7">
    <source>
        <dbReference type="ARBA" id="ARBA00023209"/>
    </source>
</evidence>
<comment type="subunit">
    <text evidence="11">Heterodimer of a large membrane-associated beta subunit and a small pyruvoyl-containing alpha subunit.</text>
</comment>
<dbReference type="UniPathway" id="UPA00558">
    <property type="reaction ID" value="UER00616"/>
</dbReference>
<evidence type="ECO:0000313" key="14">
    <source>
        <dbReference type="Proteomes" id="UP000480684"/>
    </source>
</evidence>
<keyword evidence="12" id="KW-1133">Transmembrane helix</keyword>
<dbReference type="InterPro" id="IPR003817">
    <property type="entry name" value="PS_Dcarbxylase"/>
</dbReference>
<evidence type="ECO:0000256" key="6">
    <source>
        <dbReference type="ARBA" id="ARBA00023145"/>
    </source>
</evidence>
<keyword evidence="9 11" id="KW-1208">Phospholipid metabolism</keyword>
<evidence type="ECO:0000256" key="4">
    <source>
        <dbReference type="ARBA" id="ARBA00023098"/>
    </source>
</evidence>
<keyword evidence="5 11" id="KW-0472">Membrane</keyword>
<keyword evidence="12" id="KW-0812">Transmembrane</keyword>
<dbReference type="PANTHER" id="PTHR35809:SF1">
    <property type="entry name" value="ARCHAETIDYLSERINE DECARBOXYLASE PROENZYME-RELATED"/>
    <property type="match status" value="1"/>
</dbReference>
<dbReference type="EC" id="4.1.1.65" evidence="11"/>
<evidence type="ECO:0000256" key="8">
    <source>
        <dbReference type="ARBA" id="ARBA00023239"/>
    </source>
</evidence>
<accession>A0A7C9URV6</accession>
<dbReference type="Proteomes" id="UP000480684">
    <property type="component" value="Unassembled WGS sequence"/>
</dbReference>
<keyword evidence="2 11" id="KW-0444">Lipid biosynthesis</keyword>
<feature type="transmembrane region" description="Helical" evidence="12">
    <location>
        <begin position="23"/>
        <end position="56"/>
    </location>
</feature>
<dbReference type="PANTHER" id="PTHR35809">
    <property type="entry name" value="ARCHAETIDYLSERINE DECARBOXYLASE PROENZYME-RELATED"/>
    <property type="match status" value="1"/>
</dbReference>
<evidence type="ECO:0000256" key="5">
    <source>
        <dbReference type="ARBA" id="ARBA00023136"/>
    </source>
</evidence>
<feature type="chain" id="PRO_5029055529" description="Phosphatidylserine decarboxylase alpha chain" evidence="11">
    <location>
        <begin position="193"/>
        <end position="235"/>
    </location>
</feature>
<protein>
    <recommendedName>
        <fullName evidence="11">Phosphatidylserine decarboxylase proenzyme</fullName>
        <ecNumber evidence="11">4.1.1.65</ecNumber>
    </recommendedName>
    <component>
        <recommendedName>
            <fullName evidence="11">Phosphatidylserine decarboxylase alpha chain</fullName>
        </recommendedName>
    </component>
    <component>
        <recommendedName>
            <fullName evidence="11">Phosphatidylserine decarboxylase beta chain</fullName>
        </recommendedName>
    </component>
</protein>
<keyword evidence="4 11" id="KW-0443">Lipid metabolism</keyword>
<keyword evidence="10 11" id="KW-0670">Pyruvate</keyword>
<keyword evidence="7 11" id="KW-0594">Phospholipid biosynthesis</keyword>
<dbReference type="NCBIfam" id="NF003679">
    <property type="entry name" value="PRK05305.1-3"/>
    <property type="match status" value="1"/>
</dbReference>
<dbReference type="RefSeq" id="WP_163674233.1">
    <property type="nucleotide sequence ID" value="NZ_JAAIYP010000007.1"/>
</dbReference>
<keyword evidence="14" id="KW-1185">Reference proteome</keyword>
<feature type="active site" description="Schiff-base intermediate with substrate; via pyruvic acid" evidence="11">
    <location>
        <position position="193"/>
    </location>
</feature>
<feature type="modified residue" description="Pyruvic acid (Ser); by autocatalysis" evidence="11">
    <location>
        <position position="193"/>
    </location>
</feature>
<dbReference type="AlphaFoldDB" id="A0A7C9URV6"/>
<organism evidence="13 14">
    <name type="scientific">Magnetospirillum aberrantis SpK</name>
    <dbReference type="NCBI Taxonomy" id="908842"/>
    <lineage>
        <taxon>Bacteria</taxon>
        <taxon>Pseudomonadati</taxon>
        <taxon>Pseudomonadota</taxon>
        <taxon>Alphaproteobacteria</taxon>
        <taxon>Rhodospirillales</taxon>
        <taxon>Rhodospirillaceae</taxon>
        <taxon>Magnetospirillum</taxon>
    </lineage>
</organism>
<evidence type="ECO:0000256" key="1">
    <source>
        <dbReference type="ARBA" id="ARBA00022475"/>
    </source>
</evidence>
<evidence type="ECO:0000313" key="13">
    <source>
        <dbReference type="EMBL" id="NFV78868.1"/>
    </source>
</evidence>
<dbReference type="GO" id="GO:0005886">
    <property type="term" value="C:plasma membrane"/>
    <property type="evidence" value="ECO:0007669"/>
    <property type="project" value="UniProtKB-SubCell"/>
</dbReference>
<keyword evidence="8 11" id="KW-0456">Lyase</keyword>
<proteinExistence type="inferred from homology"/>
<keyword evidence="3 11" id="KW-0210">Decarboxylase</keyword>
<evidence type="ECO:0000256" key="9">
    <source>
        <dbReference type="ARBA" id="ARBA00023264"/>
    </source>
</evidence>
<feature type="chain" id="PRO_5029055530" description="Phosphatidylserine decarboxylase beta chain" evidence="11">
    <location>
        <begin position="1"/>
        <end position="192"/>
    </location>
</feature>
<dbReference type="Pfam" id="PF02666">
    <property type="entry name" value="PS_Dcarbxylase"/>
    <property type="match status" value="1"/>
</dbReference>
<dbReference type="NCBIfam" id="NF003685">
    <property type="entry name" value="PRK05305.2-5"/>
    <property type="match status" value="1"/>
</dbReference>
<keyword evidence="1 11" id="KW-1003">Cell membrane</keyword>
<dbReference type="HAMAP" id="MF_00664">
    <property type="entry name" value="PS_decarb_PSD_A"/>
    <property type="match status" value="1"/>
</dbReference>
<dbReference type="EMBL" id="JAAIYP010000007">
    <property type="protein sequence ID" value="NFV78868.1"/>
    <property type="molecule type" value="Genomic_DNA"/>
</dbReference>
<comment type="catalytic activity">
    <reaction evidence="11">
        <text>a 1,2-diacyl-sn-glycero-3-phospho-L-serine + H(+) = a 1,2-diacyl-sn-glycero-3-phosphoethanolamine + CO2</text>
        <dbReference type="Rhea" id="RHEA:20828"/>
        <dbReference type="ChEBI" id="CHEBI:15378"/>
        <dbReference type="ChEBI" id="CHEBI:16526"/>
        <dbReference type="ChEBI" id="CHEBI:57262"/>
        <dbReference type="ChEBI" id="CHEBI:64612"/>
        <dbReference type="EC" id="4.1.1.65"/>
    </reaction>
</comment>
<comment type="caution">
    <text evidence="13">The sequence shown here is derived from an EMBL/GenBank/DDBJ whole genome shotgun (WGS) entry which is preliminary data.</text>
</comment>
<dbReference type="NCBIfam" id="NF003677">
    <property type="entry name" value="PRK05305.1-1"/>
    <property type="match status" value="1"/>
</dbReference>
<dbReference type="NCBIfam" id="NF003678">
    <property type="entry name" value="PRK05305.1-2"/>
    <property type="match status" value="1"/>
</dbReference>
<dbReference type="GO" id="GO:0006646">
    <property type="term" value="P:phosphatidylethanolamine biosynthetic process"/>
    <property type="evidence" value="ECO:0007669"/>
    <property type="project" value="UniProtKB-UniRule"/>
</dbReference>
<comment type="cofactor">
    <cofactor evidence="11">
        <name>pyruvate</name>
        <dbReference type="ChEBI" id="CHEBI:15361"/>
    </cofactor>
    <text evidence="11">Binds 1 pyruvoyl group covalently per subunit.</text>
</comment>
<keyword evidence="6 11" id="KW-0865">Zymogen</keyword>
<evidence type="ECO:0000256" key="2">
    <source>
        <dbReference type="ARBA" id="ARBA00022516"/>
    </source>
</evidence>
<evidence type="ECO:0000256" key="3">
    <source>
        <dbReference type="ARBA" id="ARBA00022793"/>
    </source>
</evidence>
<reference evidence="13 14" key="1">
    <citation type="submission" date="2020-02" db="EMBL/GenBank/DDBJ databases">
        <authorList>
            <person name="Dziuba M."/>
            <person name="Kuznetsov B."/>
            <person name="Mardanov A."/>
            <person name="Ravin N."/>
            <person name="Grouzdev D."/>
        </authorList>
    </citation>
    <scope>NUCLEOTIDE SEQUENCE [LARGE SCALE GENOMIC DNA]</scope>
    <source>
        <strain evidence="13 14">SpK</strain>
    </source>
</reference>
<comment type="pathway">
    <text evidence="11">Phospholipid metabolism; phosphatidylethanolamine biosynthesis; phosphatidylethanolamine from CDP-diacylglycerol: step 2/2.</text>
</comment>
<comment type="subcellular location">
    <subcellularLocation>
        <location evidence="11">Cell membrane</location>
        <topology evidence="11">Peripheral membrane protein</topology>
    </subcellularLocation>
</comment>